<evidence type="ECO:0000313" key="13">
    <source>
        <dbReference type="Proteomes" id="UP000714420"/>
    </source>
</evidence>
<dbReference type="InterPro" id="IPR004107">
    <property type="entry name" value="Integrase_SAM-like_N"/>
</dbReference>
<feature type="domain" description="Core-binding (CB)" evidence="11">
    <location>
        <begin position="7"/>
        <end position="92"/>
    </location>
</feature>
<dbReference type="InterPro" id="IPR011010">
    <property type="entry name" value="DNA_brk_join_enz"/>
</dbReference>
<evidence type="ECO:0000256" key="6">
    <source>
        <dbReference type="ARBA" id="ARBA00023125"/>
    </source>
</evidence>
<name>A0ABX2AJQ4_9BACT</name>
<dbReference type="Proteomes" id="UP000714420">
    <property type="component" value="Unassembled WGS sequence"/>
</dbReference>
<dbReference type="RefSeq" id="WP_172272744.1">
    <property type="nucleotide sequence ID" value="NZ_CASGMU010000001.1"/>
</dbReference>
<feature type="active site" evidence="9">
    <location>
        <position position="248"/>
    </location>
</feature>
<keyword evidence="13" id="KW-1185">Reference proteome</keyword>
<evidence type="ECO:0000259" key="11">
    <source>
        <dbReference type="PROSITE" id="PS51900"/>
    </source>
</evidence>
<protein>
    <recommendedName>
        <fullName evidence="9">Tyrosine recombinase XerC</fullName>
    </recommendedName>
</protein>
<dbReference type="InterPro" id="IPR002104">
    <property type="entry name" value="Integrase_catalytic"/>
</dbReference>
<feature type="active site" evidence="9">
    <location>
        <position position="177"/>
    </location>
</feature>
<dbReference type="CDD" id="cd00798">
    <property type="entry name" value="INT_XerDC_C"/>
    <property type="match status" value="1"/>
</dbReference>
<sequence>METAKSKDTDKIVAAYLRYLRLECNYSANTLDAYKHDIDKLTTFLAGNGLTVSDVSLDDLHYFAAGLHEIGIGPSSQCRILAGIRSFFNFLMLDGYRPDDPSELLENPQTGDRIPEVLSTEEVDMLERSIDLSVKEGQRNKAIIEVLFSCGLRVSELVNMKMSCIYADEQFVRINGKGAKERLVPISRQALHELDLWYLDRNMLDIKPGEEDYVFLNRRGRHLTRTMILIMLKRQAVEAGITKTISPHTLRHSFATALLEGGADLRFIQALLGHESIATTEIYTHIDATSLRKTILEHHPRNIRNGCR</sequence>
<organism evidence="12 13">
    <name type="scientific">Xylanibacter muris</name>
    <dbReference type="NCBI Taxonomy" id="2736290"/>
    <lineage>
        <taxon>Bacteria</taxon>
        <taxon>Pseudomonadati</taxon>
        <taxon>Bacteroidota</taxon>
        <taxon>Bacteroidia</taxon>
        <taxon>Bacteroidales</taxon>
        <taxon>Prevotellaceae</taxon>
        <taxon>Xylanibacter</taxon>
    </lineage>
</organism>
<evidence type="ECO:0000256" key="5">
    <source>
        <dbReference type="ARBA" id="ARBA00022908"/>
    </source>
</evidence>
<dbReference type="Gene3D" id="1.10.443.10">
    <property type="entry name" value="Intergrase catalytic core"/>
    <property type="match status" value="1"/>
</dbReference>
<feature type="domain" description="Tyr recombinase" evidence="10">
    <location>
        <begin position="113"/>
        <end position="296"/>
    </location>
</feature>
<keyword evidence="7 9" id="KW-0233">DNA recombination</keyword>
<evidence type="ECO:0000256" key="7">
    <source>
        <dbReference type="ARBA" id="ARBA00023172"/>
    </source>
</evidence>
<dbReference type="PROSITE" id="PS51898">
    <property type="entry name" value="TYR_RECOMBINASE"/>
    <property type="match status" value="1"/>
</dbReference>
<dbReference type="Gene3D" id="1.10.150.130">
    <property type="match status" value="1"/>
</dbReference>
<proteinExistence type="inferred from homology"/>
<evidence type="ECO:0000256" key="3">
    <source>
        <dbReference type="ARBA" id="ARBA00022618"/>
    </source>
</evidence>
<accession>A0ABX2AJQ4</accession>
<dbReference type="PANTHER" id="PTHR30349:SF81">
    <property type="entry name" value="TYROSINE RECOMBINASE XERC"/>
    <property type="match status" value="1"/>
</dbReference>
<dbReference type="Pfam" id="PF02899">
    <property type="entry name" value="Phage_int_SAM_1"/>
    <property type="match status" value="1"/>
</dbReference>
<comment type="function">
    <text evidence="9">Site-specific tyrosine recombinase, which acts by catalyzing the cutting and rejoining of the recombining DNA molecules. The XerC-XerD complex is essential to convert dimers of the bacterial chromosome into monomers to permit their segregation at cell division. It also contributes to the segregational stability of plasmids.</text>
</comment>
<dbReference type="InterPro" id="IPR013762">
    <property type="entry name" value="Integrase-like_cat_sf"/>
</dbReference>
<comment type="caution">
    <text evidence="12">The sequence shown here is derived from an EMBL/GenBank/DDBJ whole genome shotgun (WGS) entry which is preliminary data.</text>
</comment>
<dbReference type="PROSITE" id="PS51900">
    <property type="entry name" value="CB"/>
    <property type="match status" value="1"/>
</dbReference>
<reference evidence="12 13" key="1">
    <citation type="submission" date="2020-05" db="EMBL/GenBank/DDBJ databases">
        <title>Distinct polysaccharide utilization as determinants for interspecies competition between intestinal Prevotella spp.</title>
        <authorList>
            <person name="Galvez E.J.C."/>
            <person name="Iljazovic A."/>
            <person name="Strowig T."/>
        </authorList>
    </citation>
    <scope>NUCLEOTIDE SEQUENCE [LARGE SCALE GENOMIC DNA]</scope>
    <source>
        <strain evidence="12 13">PMUR</strain>
    </source>
</reference>
<comment type="subunit">
    <text evidence="9">Forms a cyclic heterotetrameric complex composed of two molecules of XerC and two molecules of XerD.</text>
</comment>
<feature type="active site" description="O-(3'-phospho-DNA)-tyrosine intermediate" evidence="9">
    <location>
        <position position="283"/>
    </location>
</feature>
<feature type="active site" evidence="9">
    <location>
        <position position="251"/>
    </location>
</feature>
<evidence type="ECO:0000256" key="4">
    <source>
        <dbReference type="ARBA" id="ARBA00022829"/>
    </source>
</evidence>
<keyword evidence="2 9" id="KW-0963">Cytoplasm</keyword>
<dbReference type="InterPro" id="IPR050090">
    <property type="entry name" value="Tyrosine_recombinase_XerCD"/>
</dbReference>
<feature type="active site" evidence="9">
    <location>
        <position position="153"/>
    </location>
</feature>
<keyword evidence="8 9" id="KW-0131">Cell cycle</keyword>
<evidence type="ECO:0000256" key="8">
    <source>
        <dbReference type="ARBA" id="ARBA00023306"/>
    </source>
</evidence>
<evidence type="ECO:0000256" key="1">
    <source>
        <dbReference type="ARBA" id="ARBA00004496"/>
    </source>
</evidence>
<feature type="active site" evidence="9">
    <location>
        <position position="274"/>
    </location>
</feature>
<dbReference type="PANTHER" id="PTHR30349">
    <property type="entry name" value="PHAGE INTEGRASE-RELATED"/>
    <property type="match status" value="1"/>
</dbReference>
<keyword evidence="5 9" id="KW-0229">DNA integration</keyword>
<keyword evidence="6 9" id="KW-0238">DNA-binding</keyword>
<keyword evidence="4 9" id="KW-0159">Chromosome partition</keyword>
<dbReference type="InterPro" id="IPR044068">
    <property type="entry name" value="CB"/>
</dbReference>
<keyword evidence="3 9" id="KW-0132">Cell division</keyword>
<evidence type="ECO:0000256" key="2">
    <source>
        <dbReference type="ARBA" id="ARBA00022490"/>
    </source>
</evidence>
<dbReference type="Pfam" id="PF00589">
    <property type="entry name" value="Phage_integrase"/>
    <property type="match status" value="1"/>
</dbReference>
<dbReference type="InterPro" id="IPR023009">
    <property type="entry name" value="Tyrosine_recombinase_XerC/XerD"/>
</dbReference>
<evidence type="ECO:0000256" key="9">
    <source>
        <dbReference type="HAMAP-Rule" id="MF_01808"/>
    </source>
</evidence>
<comment type="similarity">
    <text evidence="9">Belongs to the 'phage' integrase family. XerC subfamily.</text>
</comment>
<dbReference type="EMBL" id="JABKKF010000001">
    <property type="protein sequence ID" value="NPD91048.1"/>
    <property type="molecule type" value="Genomic_DNA"/>
</dbReference>
<dbReference type="NCBIfam" id="NF001399">
    <property type="entry name" value="PRK00283.1"/>
    <property type="match status" value="1"/>
</dbReference>
<evidence type="ECO:0000313" key="12">
    <source>
        <dbReference type="EMBL" id="NPD91048.1"/>
    </source>
</evidence>
<gene>
    <name evidence="9" type="primary">xerC</name>
    <name evidence="12" type="ORF">HPS56_01500</name>
</gene>
<dbReference type="HAMAP" id="MF_01808">
    <property type="entry name" value="Recomb_XerC_XerD"/>
    <property type="match status" value="1"/>
</dbReference>
<evidence type="ECO:0000259" key="10">
    <source>
        <dbReference type="PROSITE" id="PS51898"/>
    </source>
</evidence>
<dbReference type="InterPro" id="IPR010998">
    <property type="entry name" value="Integrase_recombinase_N"/>
</dbReference>
<dbReference type="SUPFAM" id="SSF56349">
    <property type="entry name" value="DNA breaking-rejoining enzymes"/>
    <property type="match status" value="1"/>
</dbReference>
<comment type="subcellular location">
    <subcellularLocation>
        <location evidence="1 9">Cytoplasm</location>
    </subcellularLocation>
</comment>